<sequence>MSELPILEGILKYVKEENISFCMPGHKGGRGFANTPIGKEFIESFLKCDVTEVDGLDNLHNSEGIIKEAQQLLSDFYGSKKSYFLVNGSTSGNLAMIFSCFNEGDKIIVERNCHRSIFNAIIMRKLRPVYVKNIIIERLNAPLSMDLEHFSQVLDNNRDAKGIVVTYPNYYGICGNLKYIIEQGNKHGIRVLVDSAHGSHFGIHENLPESAVRLGADMIVTSTHKTLPSLTQTSYLHINNGQDIKKTDFYVSALLSTSPSYLFLCAMDYARFYLNKYGKEQYGRILDICSYYRNKINEIEGIYILGKEDINSFNQYINKTRQINDYTYGIDTILDIDTTRYVINLRSGYSGHLLLKYLKKHGIQGEMSDNSNVVLIFSPFNDETEFKKLYTVLKKCNLDELKDKDVSIVNFDIPKIELLPYEVMEKEKEYETLQESLGRISGSNIVPYPPGVPILVMGEVIDKNCLDAIFYCKNNGLDILGIKNDKIEVMKCKLESDGVSNSPDS</sequence>
<dbReference type="InterPro" id="IPR052357">
    <property type="entry name" value="Orn_Lys_Arg_decarboxylase-I"/>
</dbReference>
<dbReference type="EMBL" id="LWAE01000006">
    <property type="protein sequence ID" value="KZL89966.1"/>
    <property type="molecule type" value="Genomic_DNA"/>
</dbReference>
<keyword evidence="3" id="KW-0210">Decarboxylase</keyword>
<dbReference type="Pfam" id="PF03711">
    <property type="entry name" value="OKR_DC_1_C"/>
    <property type="match status" value="1"/>
</dbReference>
<comment type="caution">
    <text evidence="8">The sequence shown here is derived from an EMBL/GenBank/DDBJ whole genome shotgun (WGS) entry which is preliminary data.</text>
</comment>
<proteinExistence type="inferred from homology"/>
<keyword evidence="9" id="KW-1185">Reference proteome</keyword>
<evidence type="ECO:0000259" key="6">
    <source>
        <dbReference type="Pfam" id="PF01276"/>
    </source>
</evidence>
<gene>
    <name evidence="8" type="primary">speA_2</name>
    <name evidence="8" type="ORF">CLMAG_44500</name>
</gene>
<evidence type="ECO:0000256" key="2">
    <source>
        <dbReference type="ARBA" id="ARBA00010671"/>
    </source>
</evidence>
<accession>A0A161X781</accession>
<feature type="domain" description="Orn/Lys/Arg decarboxylase C-terminal" evidence="7">
    <location>
        <begin position="389"/>
        <end position="466"/>
    </location>
</feature>
<keyword evidence="5 8" id="KW-0456">Lyase</keyword>
<name>A0A161X781_9CLOT</name>
<evidence type="ECO:0000259" key="7">
    <source>
        <dbReference type="Pfam" id="PF03711"/>
    </source>
</evidence>
<dbReference type="InterPro" id="IPR008286">
    <property type="entry name" value="Prn/Lys/Arg_de-COase_C"/>
</dbReference>
<feature type="domain" description="Orn/Lys/Arg decarboxylases family 1 pyridoxal-P attachment site" evidence="6">
    <location>
        <begin position="5"/>
        <end position="383"/>
    </location>
</feature>
<keyword evidence="4" id="KW-0663">Pyridoxal phosphate</keyword>
<dbReference type="Pfam" id="PF01276">
    <property type="entry name" value="OKR_DC_1"/>
    <property type="match status" value="1"/>
</dbReference>
<dbReference type="OrthoDB" id="9815233at2"/>
<comment type="cofactor">
    <cofactor evidence="1">
        <name>pyridoxal 5'-phosphate</name>
        <dbReference type="ChEBI" id="CHEBI:597326"/>
    </cofactor>
</comment>
<comment type="similarity">
    <text evidence="2">Belongs to the Orn/Lys/Arg decarboxylase class-I family.</text>
</comment>
<dbReference type="Gene3D" id="3.90.105.10">
    <property type="entry name" value="Molybdopterin biosynthesis moea protein, domain 2"/>
    <property type="match status" value="1"/>
</dbReference>
<dbReference type="PATRIC" id="fig|1121326.3.peg.4513"/>
<dbReference type="PANTHER" id="PTHR43277">
    <property type="entry name" value="ARGININE DECARBOXYLASE"/>
    <property type="match status" value="1"/>
</dbReference>
<dbReference type="InterPro" id="IPR015421">
    <property type="entry name" value="PyrdxlP-dep_Trfase_major"/>
</dbReference>
<dbReference type="SUPFAM" id="SSF53383">
    <property type="entry name" value="PLP-dependent transferases"/>
    <property type="match status" value="1"/>
</dbReference>
<evidence type="ECO:0000313" key="8">
    <source>
        <dbReference type="EMBL" id="KZL89966.1"/>
    </source>
</evidence>
<dbReference type="Proteomes" id="UP000076603">
    <property type="component" value="Unassembled WGS sequence"/>
</dbReference>
<dbReference type="STRING" id="1121326.CLMAG_44500"/>
<evidence type="ECO:0000256" key="3">
    <source>
        <dbReference type="ARBA" id="ARBA00022793"/>
    </source>
</evidence>
<dbReference type="EC" id="4.1.1.19" evidence="8"/>
<reference evidence="8 9" key="1">
    <citation type="submission" date="2016-04" db="EMBL/GenBank/DDBJ databases">
        <title>Genome sequence of Clostridium magnum DSM 2767.</title>
        <authorList>
            <person name="Poehlein A."/>
            <person name="Uhlig R."/>
            <person name="Fischer R."/>
            <person name="Bahl H."/>
            <person name="Daniel R."/>
        </authorList>
    </citation>
    <scope>NUCLEOTIDE SEQUENCE [LARGE SCALE GENOMIC DNA]</scope>
    <source>
        <strain evidence="8 9">DSM 2767</strain>
    </source>
</reference>
<dbReference type="InterPro" id="IPR015424">
    <property type="entry name" value="PyrdxlP-dep_Trfase"/>
</dbReference>
<evidence type="ECO:0000256" key="5">
    <source>
        <dbReference type="ARBA" id="ARBA00023239"/>
    </source>
</evidence>
<dbReference type="PANTHER" id="PTHR43277:SF4">
    <property type="entry name" value="ARGININE DECARBOXYLASE"/>
    <property type="match status" value="1"/>
</dbReference>
<dbReference type="GO" id="GO:0008792">
    <property type="term" value="F:arginine decarboxylase activity"/>
    <property type="evidence" value="ECO:0007669"/>
    <property type="project" value="UniProtKB-EC"/>
</dbReference>
<evidence type="ECO:0000256" key="4">
    <source>
        <dbReference type="ARBA" id="ARBA00022898"/>
    </source>
</evidence>
<dbReference type="InterPro" id="IPR036633">
    <property type="entry name" value="Prn/Lys/Arg_de-COase_C_sf"/>
</dbReference>
<dbReference type="AlphaFoldDB" id="A0A161X781"/>
<evidence type="ECO:0000256" key="1">
    <source>
        <dbReference type="ARBA" id="ARBA00001933"/>
    </source>
</evidence>
<protein>
    <submittedName>
        <fullName evidence="8">Arginine decarboxylase</fullName>
        <ecNumber evidence="8">4.1.1.19</ecNumber>
    </submittedName>
</protein>
<dbReference type="RefSeq" id="WP_066627154.1">
    <property type="nucleotide sequence ID" value="NZ_FQXL01000055.1"/>
</dbReference>
<dbReference type="InterPro" id="IPR000310">
    <property type="entry name" value="Orn/Lys/Arg_deCO2ase_major_dom"/>
</dbReference>
<dbReference type="CDD" id="cd00615">
    <property type="entry name" value="Orn_deC_like"/>
    <property type="match status" value="1"/>
</dbReference>
<evidence type="ECO:0000313" key="9">
    <source>
        <dbReference type="Proteomes" id="UP000076603"/>
    </source>
</evidence>
<organism evidence="8 9">
    <name type="scientific">Clostridium magnum DSM 2767</name>
    <dbReference type="NCBI Taxonomy" id="1121326"/>
    <lineage>
        <taxon>Bacteria</taxon>
        <taxon>Bacillati</taxon>
        <taxon>Bacillota</taxon>
        <taxon>Clostridia</taxon>
        <taxon>Eubacteriales</taxon>
        <taxon>Clostridiaceae</taxon>
        <taxon>Clostridium</taxon>
    </lineage>
</organism>
<dbReference type="SUPFAM" id="SSF55904">
    <property type="entry name" value="Ornithine decarboxylase C-terminal domain"/>
    <property type="match status" value="1"/>
</dbReference>
<dbReference type="Gene3D" id="3.40.640.10">
    <property type="entry name" value="Type I PLP-dependent aspartate aminotransferase-like (Major domain)"/>
    <property type="match status" value="1"/>
</dbReference>